<dbReference type="RefSeq" id="WP_266087231.1">
    <property type="nucleotide sequence ID" value="NZ_RKLV01000006.1"/>
</dbReference>
<dbReference type="EMBL" id="RKLV01000006">
    <property type="protein sequence ID" value="MCX2819177.1"/>
    <property type="molecule type" value="Genomic_DNA"/>
</dbReference>
<dbReference type="GO" id="GO:0006289">
    <property type="term" value="P:nucleotide-excision repair"/>
    <property type="evidence" value="ECO:0007669"/>
    <property type="project" value="InterPro"/>
</dbReference>
<proteinExistence type="inferred from homology"/>
<dbReference type="GO" id="GO:0008534">
    <property type="term" value="F:oxidized purine nucleobase lesion DNA N-glycosylase activity"/>
    <property type="evidence" value="ECO:0007669"/>
    <property type="project" value="InterPro"/>
</dbReference>
<dbReference type="SUPFAM" id="SSF48150">
    <property type="entry name" value="DNA-glycosylase"/>
    <property type="match status" value="1"/>
</dbReference>
<dbReference type="GO" id="GO:0140078">
    <property type="term" value="F:class I DNA-(apurinic or apyrimidinic site) endonuclease activity"/>
    <property type="evidence" value="ECO:0007669"/>
    <property type="project" value="UniProtKB-EC"/>
</dbReference>
<dbReference type="EC" id="4.2.99.18" evidence="2"/>
<dbReference type="SMART" id="SM00478">
    <property type="entry name" value="ENDO3c"/>
    <property type="match status" value="1"/>
</dbReference>
<dbReference type="InterPro" id="IPR003265">
    <property type="entry name" value="HhH-GPD_domain"/>
</dbReference>
<dbReference type="Gene3D" id="1.10.340.30">
    <property type="entry name" value="Hypothetical protein, domain 2"/>
    <property type="match status" value="1"/>
</dbReference>
<dbReference type="AlphaFoldDB" id="A0A9Q4C3G8"/>
<feature type="domain" description="HhH-GPD" evidence="10">
    <location>
        <begin position="117"/>
        <end position="277"/>
    </location>
</feature>
<dbReference type="PANTHER" id="PTHR10242:SF2">
    <property type="entry name" value="N-GLYCOSYLASE_DNA LYASE"/>
    <property type="match status" value="1"/>
</dbReference>
<keyword evidence="5" id="KW-0234">DNA repair</keyword>
<keyword evidence="7" id="KW-0511">Multifunctional enzyme</keyword>
<dbReference type="InterPro" id="IPR011257">
    <property type="entry name" value="DNA_glycosylase"/>
</dbReference>
<keyword evidence="8" id="KW-0326">Glycosidase</keyword>
<keyword evidence="3" id="KW-0227">DNA damage</keyword>
<dbReference type="InterPro" id="IPR023170">
    <property type="entry name" value="HhH_base_excis_C"/>
</dbReference>
<dbReference type="Gene3D" id="1.10.1670.10">
    <property type="entry name" value="Helix-hairpin-Helix base-excision DNA repair enzymes (C-terminal)"/>
    <property type="match status" value="1"/>
</dbReference>
<organism evidence="11 12">
    <name type="scientific">Halorutilus salinus</name>
    <dbReference type="NCBI Taxonomy" id="2487751"/>
    <lineage>
        <taxon>Archaea</taxon>
        <taxon>Methanobacteriati</taxon>
        <taxon>Methanobacteriota</taxon>
        <taxon>Stenosarchaea group</taxon>
        <taxon>Halobacteria</taxon>
        <taxon>Halorutilales</taxon>
        <taxon>Halorutilaceae</taxon>
        <taxon>Halorutilus</taxon>
    </lineage>
</organism>
<keyword evidence="12" id="KW-1185">Reference proteome</keyword>
<protein>
    <recommendedName>
        <fullName evidence="2">DNA-(apurinic or apyrimidinic site) lyase</fullName>
        <ecNumber evidence="2">4.2.99.18</ecNumber>
    </recommendedName>
</protein>
<evidence type="ECO:0000256" key="8">
    <source>
        <dbReference type="ARBA" id="ARBA00023295"/>
    </source>
</evidence>
<dbReference type="Gene3D" id="3.30.310.260">
    <property type="match status" value="1"/>
</dbReference>
<evidence type="ECO:0000256" key="4">
    <source>
        <dbReference type="ARBA" id="ARBA00022801"/>
    </source>
</evidence>
<keyword evidence="6" id="KW-0456">Lyase</keyword>
<dbReference type="GO" id="GO:0003684">
    <property type="term" value="F:damaged DNA binding"/>
    <property type="evidence" value="ECO:0007669"/>
    <property type="project" value="InterPro"/>
</dbReference>
<evidence type="ECO:0000256" key="6">
    <source>
        <dbReference type="ARBA" id="ARBA00023239"/>
    </source>
</evidence>
<evidence type="ECO:0000256" key="9">
    <source>
        <dbReference type="ARBA" id="ARBA00044632"/>
    </source>
</evidence>
<evidence type="ECO:0000256" key="7">
    <source>
        <dbReference type="ARBA" id="ARBA00023268"/>
    </source>
</evidence>
<dbReference type="PANTHER" id="PTHR10242">
    <property type="entry name" value="8-OXOGUANINE DNA GLYCOSYLASE"/>
    <property type="match status" value="1"/>
</dbReference>
<comment type="similarity">
    <text evidence="1">Belongs to the type-1 OGG1 family.</text>
</comment>
<evidence type="ECO:0000313" key="11">
    <source>
        <dbReference type="EMBL" id="MCX2819177.1"/>
    </source>
</evidence>
<name>A0A9Q4C3G8_9EURY</name>
<dbReference type="CDD" id="cd00056">
    <property type="entry name" value="ENDO3c"/>
    <property type="match status" value="1"/>
</dbReference>
<reference evidence="11" key="1">
    <citation type="submission" date="2022-09" db="EMBL/GenBank/DDBJ databases">
        <title>Haloadaptaus new haloarchaeum isolated from saline soil.</title>
        <authorList>
            <person name="Duran-Viseras A."/>
            <person name="Sanchez-Porro C."/>
            <person name="Ventosa A."/>
        </authorList>
    </citation>
    <scope>NUCLEOTIDE SEQUENCE</scope>
    <source>
        <strain evidence="11">F3-133</strain>
    </source>
</reference>
<dbReference type="Proteomes" id="UP001149411">
    <property type="component" value="Unassembled WGS sequence"/>
</dbReference>
<evidence type="ECO:0000256" key="3">
    <source>
        <dbReference type="ARBA" id="ARBA00022763"/>
    </source>
</evidence>
<keyword evidence="4" id="KW-0378">Hydrolase</keyword>
<dbReference type="SUPFAM" id="SSF55945">
    <property type="entry name" value="TATA-box binding protein-like"/>
    <property type="match status" value="1"/>
</dbReference>
<dbReference type="GO" id="GO:0006284">
    <property type="term" value="P:base-excision repair"/>
    <property type="evidence" value="ECO:0007669"/>
    <property type="project" value="InterPro"/>
</dbReference>
<evidence type="ECO:0000256" key="5">
    <source>
        <dbReference type="ARBA" id="ARBA00023204"/>
    </source>
</evidence>
<evidence type="ECO:0000259" key="10">
    <source>
        <dbReference type="SMART" id="SM00478"/>
    </source>
</evidence>
<accession>A0A9Q4C3G8</accession>
<dbReference type="InterPro" id="IPR012904">
    <property type="entry name" value="OGG_N"/>
</dbReference>
<evidence type="ECO:0000256" key="2">
    <source>
        <dbReference type="ARBA" id="ARBA00012720"/>
    </source>
</evidence>
<sequence length="282" mass="31403">MPRVDERIDVTNTLESGQSFLWTRENDECGDEKPWYTAVVDGDGVRVRDPPDGRGIEYETTGLDESRIRELLGLDDDLGEIHDSITDDEHVARAVDEYGGMRVVSDPFFPCTVSFIVSAQNRIPRIRSLVNAMAHDWGETVDGYGDGFPDAQTLAEVGEEPLRELGLGYRAPYVAESARLIADGAVDADEIRSLPYDEAHDAVQELVGVGDKVGDCILLFSLGFGEAVPLDTWMLQVVEEHYPEIEGDGYTQTADGFRERFGGYAGYAQNYLFHYARQTEFM</sequence>
<dbReference type="Pfam" id="PF00730">
    <property type="entry name" value="HhH-GPD"/>
    <property type="match status" value="1"/>
</dbReference>
<evidence type="ECO:0000256" key="1">
    <source>
        <dbReference type="ARBA" id="ARBA00010679"/>
    </source>
</evidence>
<evidence type="ECO:0000313" key="12">
    <source>
        <dbReference type="Proteomes" id="UP001149411"/>
    </source>
</evidence>
<gene>
    <name evidence="11" type="ORF">EGH25_07400</name>
</gene>
<comment type="catalytic activity">
    <reaction evidence="9">
        <text>2'-deoxyribonucleotide-(2'-deoxyribose 5'-phosphate)-2'-deoxyribonucleotide-DNA = a 3'-end 2'-deoxyribonucleotide-(2,3-dehydro-2,3-deoxyribose 5'-phosphate)-DNA + a 5'-end 5'-phospho-2'-deoxyribonucleoside-DNA + H(+)</text>
        <dbReference type="Rhea" id="RHEA:66592"/>
        <dbReference type="Rhea" id="RHEA-COMP:13180"/>
        <dbReference type="Rhea" id="RHEA-COMP:16897"/>
        <dbReference type="Rhea" id="RHEA-COMP:17067"/>
        <dbReference type="ChEBI" id="CHEBI:15378"/>
        <dbReference type="ChEBI" id="CHEBI:136412"/>
        <dbReference type="ChEBI" id="CHEBI:157695"/>
        <dbReference type="ChEBI" id="CHEBI:167181"/>
        <dbReference type="EC" id="4.2.99.18"/>
    </reaction>
</comment>
<dbReference type="Pfam" id="PF07934">
    <property type="entry name" value="OGG_N"/>
    <property type="match status" value="1"/>
</dbReference>
<comment type="caution">
    <text evidence="11">The sequence shown here is derived from an EMBL/GenBank/DDBJ whole genome shotgun (WGS) entry which is preliminary data.</text>
</comment>
<dbReference type="InterPro" id="IPR052054">
    <property type="entry name" value="Oxidative_DNA_repair_enzyme"/>
</dbReference>